<evidence type="ECO:0000259" key="4">
    <source>
        <dbReference type="Pfam" id="PF06032"/>
    </source>
</evidence>
<sequence>MDRRFHIGIDVGGTNTDAAVLRRDREASSYPDKGLVASFKTQTTANVTDGIALAVQQVLQTGNIAATEIAAVSVGTTHFVNAVIECDARRLAKVAVLRLAYPYTQQCPPFIDFPPRLRKLMEGHVAILHGGLQVDGSEINAIRRDEIVRECAIIKSKGIKNVVVVGVFSQVAQESSQEHAAKSIILEALGEGNVNVVCSSDVGTIGLLERENAAILNASMLTFAQRTIASYRAVMTRLGIRCPLLLTQFDGTMLAASKAAQIPVRTFSNGPTNSMRGAAYLSGTASKSLIVVDVGGTTSDAGALLPSGFPRQAAAFTEIGGIRTNFSMPDIQSIGLGGGSRVRFHDDGRVTVGPDSVGSALLSAAITFGGSDLTTTDIAFASGLCEPFANADVSLVTSRLSKVQIDAAVHEIRRKFAALVDKVKTSAGDAEALLVGGGSVIVPPNIPGVARLVKPTHHDVANAVGAAVARVAGEVSCVEILENRSLSSVLEPIKERAIKAAEDLGARKGEVQVAEVTCIQLPYVSNRATRIVVRAVGDLDPEGTFAVEDLSSPELAPEETASTRADGDKDSSPDEKAKVDVATYRPTITPAGEWLVSETDLEFFADGCAILGCGGGGTPYPAFLQARELLRNGGRIRIVDDSYFGNQEDVRILPCGFMGSPSVSSERLPSGTEITSAAKKLLEFMGLSSVDAVVSDEIGGGNGIETMIVASSKNLDIPLVDGDLMGRAFPHMHQVLPCVYLDGILCPCAIADGVGNATIVPSTTHNANVEHILRAVCTALGSKAGSCMRPLLLDQFRKYGITRSTSQAWRIGRAVAICREDKRISQVADAILSVQNGKLLFVGKIMEVTREVRGGFTYGEVQIASLRPDEVESATNNDVLVDGTTLVIPFQNENLAAIRRSASGKSDILCTVPDLIAVLDSQSGASIGTQDYRYGLRVTVVAMAGHPSWTTPEGLLIGGPDAFRIEATYKAIGAYKEPQSVIKEYSG</sequence>
<dbReference type="Proteomes" id="UP000077266">
    <property type="component" value="Unassembled WGS sequence"/>
</dbReference>
<evidence type="ECO:0000259" key="3">
    <source>
        <dbReference type="Pfam" id="PF05378"/>
    </source>
</evidence>
<dbReference type="PANTHER" id="PTHR11365:SF10">
    <property type="entry name" value="HYDANTOINASE_OXOPROLINASE"/>
    <property type="match status" value="1"/>
</dbReference>
<keyword evidence="7" id="KW-1185">Reference proteome</keyword>
<feature type="domain" description="Hydantoinase/oxoprolinase N-terminal" evidence="3">
    <location>
        <begin position="6"/>
        <end position="187"/>
    </location>
</feature>
<dbReference type="InParanoid" id="A0A165DLF4"/>
<proteinExistence type="predicted"/>
<dbReference type="Pfam" id="PF01968">
    <property type="entry name" value="Hydantoinase_A"/>
    <property type="match status" value="1"/>
</dbReference>
<dbReference type="STRING" id="1314781.A0A165DLF4"/>
<evidence type="ECO:0000259" key="2">
    <source>
        <dbReference type="Pfam" id="PF01968"/>
    </source>
</evidence>
<dbReference type="InterPro" id="IPR024071">
    <property type="entry name" value="S-Me-THD_C_sf"/>
</dbReference>
<feature type="domain" description="S-Me-THD N-terminal" evidence="4">
    <location>
        <begin position="599"/>
        <end position="761"/>
    </location>
</feature>
<name>A0A165DLF4_EXIGL</name>
<feature type="domain" description="Hydantoinase A/oxoprolinase" evidence="2">
    <location>
        <begin position="210"/>
        <end position="389"/>
    </location>
</feature>
<dbReference type="InterPro" id="IPR027479">
    <property type="entry name" value="S-Me-THD_N_sf"/>
</dbReference>
<dbReference type="InterPro" id="IPR010318">
    <property type="entry name" value="S-Me-THD_N"/>
</dbReference>
<feature type="domain" description="S-Me-THD-like C-terminal" evidence="5">
    <location>
        <begin position="766"/>
        <end position="971"/>
    </location>
</feature>
<evidence type="ECO:0000313" key="6">
    <source>
        <dbReference type="EMBL" id="KZV84833.1"/>
    </source>
</evidence>
<evidence type="ECO:0000259" key="5">
    <source>
        <dbReference type="Pfam" id="PF20906"/>
    </source>
</evidence>
<dbReference type="PANTHER" id="PTHR11365">
    <property type="entry name" value="5-OXOPROLINASE RELATED"/>
    <property type="match status" value="1"/>
</dbReference>
<dbReference type="InterPro" id="IPR045079">
    <property type="entry name" value="Oxoprolinase-like"/>
</dbReference>
<dbReference type="InterPro" id="IPR008040">
    <property type="entry name" value="Hydant_A_N"/>
</dbReference>
<reference evidence="6 7" key="1">
    <citation type="journal article" date="2016" name="Mol. Biol. Evol.">
        <title>Comparative Genomics of Early-Diverging Mushroom-Forming Fungi Provides Insights into the Origins of Lignocellulose Decay Capabilities.</title>
        <authorList>
            <person name="Nagy L.G."/>
            <person name="Riley R."/>
            <person name="Tritt A."/>
            <person name="Adam C."/>
            <person name="Daum C."/>
            <person name="Floudas D."/>
            <person name="Sun H."/>
            <person name="Yadav J.S."/>
            <person name="Pangilinan J."/>
            <person name="Larsson K.H."/>
            <person name="Matsuura K."/>
            <person name="Barry K."/>
            <person name="Labutti K."/>
            <person name="Kuo R."/>
            <person name="Ohm R.A."/>
            <person name="Bhattacharya S.S."/>
            <person name="Shirouzu T."/>
            <person name="Yoshinaga Y."/>
            <person name="Martin F.M."/>
            <person name="Grigoriev I.V."/>
            <person name="Hibbett D.S."/>
        </authorList>
    </citation>
    <scope>NUCLEOTIDE SEQUENCE [LARGE SCALE GENOMIC DNA]</scope>
    <source>
        <strain evidence="6 7">HHB12029</strain>
    </source>
</reference>
<dbReference type="EMBL" id="KV426209">
    <property type="protein sequence ID" value="KZV84833.1"/>
    <property type="molecule type" value="Genomic_DNA"/>
</dbReference>
<dbReference type="Gene3D" id="2.40.390.10">
    <property type="entry name" value="CV3147-like"/>
    <property type="match status" value="1"/>
</dbReference>
<protein>
    <submittedName>
        <fullName evidence="6">DUF917-domain-containing protein</fullName>
    </submittedName>
</protein>
<feature type="region of interest" description="Disordered" evidence="1">
    <location>
        <begin position="545"/>
        <end position="578"/>
    </location>
</feature>
<dbReference type="AlphaFoldDB" id="A0A165DLF4"/>
<dbReference type="InterPro" id="IPR048350">
    <property type="entry name" value="S-Me-THD-like_C"/>
</dbReference>
<dbReference type="Pfam" id="PF05378">
    <property type="entry name" value="Hydant_A_N"/>
    <property type="match status" value="1"/>
</dbReference>
<organism evidence="6 7">
    <name type="scientific">Exidia glandulosa HHB12029</name>
    <dbReference type="NCBI Taxonomy" id="1314781"/>
    <lineage>
        <taxon>Eukaryota</taxon>
        <taxon>Fungi</taxon>
        <taxon>Dikarya</taxon>
        <taxon>Basidiomycota</taxon>
        <taxon>Agaricomycotina</taxon>
        <taxon>Agaricomycetes</taxon>
        <taxon>Auriculariales</taxon>
        <taxon>Exidiaceae</taxon>
        <taxon>Exidia</taxon>
    </lineage>
</organism>
<accession>A0A165DLF4</accession>
<feature type="compositionally biased region" description="Basic and acidic residues" evidence="1">
    <location>
        <begin position="565"/>
        <end position="578"/>
    </location>
</feature>
<dbReference type="InterPro" id="IPR043129">
    <property type="entry name" value="ATPase_NBD"/>
</dbReference>
<dbReference type="Gene3D" id="3.30.420.40">
    <property type="match status" value="1"/>
</dbReference>
<evidence type="ECO:0000256" key="1">
    <source>
        <dbReference type="SAM" id="MobiDB-lite"/>
    </source>
</evidence>
<dbReference type="Gene3D" id="3.40.1610.10">
    <property type="entry name" value="CV3147-like domain"/>
    <property type="match status" value="1"/>
</dbReference>
<dbReference type="FunFam" id="3.40.1610.10:FF:000001">
    <property type="entry name" value="Hydantoinase, putative"/>
    <property type="match status" value="1"/>
</dbReference>
<dbReference type="OrthoDB" id="5404895at2759"/>
<dbReference type="Pfam" id="PF20906">
    <property type="entry name" value="S-Me-THD_C"/>
    <property type="match status" value="1"/>
</dbReference>
<dbReference type="GO" id="GO:0016787">
    <property type="term" value="F:hydrolase activity"/>
    <property type="evidence" value="ECO:0007669"/>
    <property type="project" value="InterPro"/>
</dbReference>
<dbReference type="InterPro" id="IPR002821">
    <property type="entry name" value="Hydantoinase_A"/>
</dbReference>
<dbReference type="Pfam" id="PF06032">
    <property type="entry name" value="S-Me-THD_N"/>
    <property type="match status" value="1"/>
</dbReference>
<evidence type="ECO:0000313" key="7">
    <source>
        <dbReference type="Proteomes" id="UP000077266"/>
    </source>
</evidence>
<dbReference type="SUPFAM" id="SSF53067">
    <property type="entry name" value="Actin-like ATPase domain"/>
    <property type="match status" value="1"/>
</dbReference>
<gene>
    <name evidence="6" type="ORF">EXIGLDRAFT_682394</name>
</gene>
<dbReference type="SUPFAM" id="SSF160991">
    <property type="entry name" value="CV3147-like"/>
    <property type="match status" value="1"/>
</dbReference>